<dbReference type="Proteomes" id="UP001432322">
    <property type="component" value="Unassembled WGS sequence"/>
</dbReference>
<organism evidence="1 2">
    <name type="scientific">Pristionchus fissidentatus</name>
    <dbReference type="NCBI Taxonomy" id="1538716"/>
    <lineage>
        <taxon>Eukaryota</taxon>
        <taxon>Metazoa</taxon>
        <taxon>Ecdysozoa</taxon>
        <taxon>Nematoda</taxon>
        <taxon>Chromadorea</taxon>
        <taxon>Rhabditida</taxon>
        <taxon>Rhabditina</taxon>
        <taxon>Diplogasteromorpha</taxon>
        <taxon>Diplogasteroidea</taxon>
        <taxon>Neodiplogasteridae</taxon>
        <taxon>Pristionchus</taxon>
    </lineage>
</organism>
<sequence length="88" mass="9801">SCKSRLPYPPHLHQNVCECAQLGERRLIVARVSHSPTVVELASCGEETAEGVHLPALVPLLRRVDVNFEHLAHLLSNPIVLITNMKYL</sequence>
<dbReference type="EMBL" id="BTSY01000002">
    <property type="protein sequence ID" value="GMT14110.1"/>
    <property type="molecule type" value="Genomic_DNA"/>
</dbReference>
<evidence type="ECO:0000313" key="2">
    <source>
        <dbReference type="Proteomes" id="UP001432322"/>
    </source>
</evidence>
<proteinExistence type="predicted"/>
<dbReference type="AlphaFoldDB" id="A0AAV5V6F1"/>
<reference evidence="1" key="1">
    <citation type="submission" date="2023-10" db="EMBL/GenBank/DDBJ databases">
        <title>Genome assembly of Pristionchus species.</title>
        <authorList>
            <person name="Yoshida K."/>
            <person name="Sommer R.J."/>
        </authorList>
    </citation>
    <scope>NUCLEOTIDE SEQUENCE</scope>
    <source>
        <strain evidence="1">RS5133</strain>
    </source>
</reference>
<comment type="caution">
    <text evidence="1">The sequence shown here is derived from an EMBL/GenBank/DDBJ whole genome shotgun (WGS) entry which is preliminary data.</text>
</comment>
<name>A0AAV5V6F1_9BILA</name>
<gene>
    <name evidence="1" type="ORF">PFISCL1PPCAC_5407</name>
</gene>
<feature type="non-terminal residue" evidence="1">
    <location>
        <position position="1"/>
    </location>
</feature>
<keyword evidence="2" id="KW-1185">Reference proteome</keyword>
<protein>
    <submittedName>
        <fullName evidence="1">Uncharacterized protein</fullName>
    </submittedName>
</protein>
<accession>A0AAV5V6F1</accession>
<evidence type="ECO:0000313" key="1">
    <source>
        <dbReference type="EMBL" id="GMT14110.1"/>
    </source>
</evidence>